<keyword evidence="3 4" id="KW-0408">Iron</keyword>
<dbReference type="EMBL" id="CP046147">
    <property type="protein sequence ID" value="WFG38711.1"/>
    <property type="molecule type" value="Genomic_DNA"/>
</dbReference>
<evidence type="ECO:0000256" key="3">
    <source>
        <dbReference type="ARBA" id="ARBA00023004"/>
    </source>
</evidence>
<keyword evidence="7" id="KW-1185">Reference proteome</keyword>
<dbReference type="RefSeq" id="WP_342853293.1">
    <property type="nucleotide sequence ID" value="NZ_CP046147.1"/>
</dbReference>
<sequence>MPSRHVGFSSFDIGKYKYMFERHQMRAKRKSTTAISLRLTSLLLVALMFLVAFACGGDEPAELVVMPTVIPEETSTSDSGDVEAGKKLFVSCATCHSTGTDKLVGPGLAGVYQRAATRTSLDADSYIEQSMRQPGAFIVPGFQGKMPSFSYLSDQDISNILAYLKTLN</sequence>
<protein>
    <submittedName>
        <fullName evidence="6">C-type cytochrome</fullName>
    </submittedName>
</protein>
<keyword evidence="2 4" id="KW-0479">Metal-binding</keyword>
<dbReference type="AlphaFoldDB" id="A0AAJ5ZES4"/>
<dbReference type="SUPFAM" id="SSF46626">
    <property type="entry name" value="Cytochrome c"/>
    <property type="match status" value="1"/>
</dbReference>
<organism evidence="6 7">
    <name type="scientific">Candidatus Lucifugimonas marina</name>
    <dbReference type="NCBI Taxonomy" id="3038979"/>
    <lineage>
        <taxon>Bacteria</taxon>
        <taxon>Bacillati</taxon>
        <taxon>Chloroflexota</taxon>
        <taxon>Dehalococcoidia</taxon>
        <taxon>SAR202 cluster</taxon>
        <taxon>Candidatus Lucifugimonadales</taxon>
        <taxon>Candidatus Lucifugimonadaceae</taxon>
        <taxon>Candidatus Lucifugimonas</taxon>
    </lineage>
</organism>
<dbReference type="InterPro" id="IPR036909">
    <property type="entry name" value="Cyt_c-like_dom_sf"/>
</dbReference>
<dbReference type="Proteomes" id="UP001219901">
    <property type="component" value="Chromosome"/>
</dbReference>
<dbReference type="InterPro" id="IPR009056">
    <property type="entry name" value="Cyt_c-like_dom"/>
</dbReference>
<evidence type="ECO:0000256" key="1">
    <source>
        <dbReference type="ARBA" id="ARBA00022617"/>
    </source>
</evidence>
<evidence type="ECO:0000256" key="4">
    <source>
        <dbReference type="PROSITE-ProRule" id="PRU00433"/>
    </source>
</evidence>
<dbReference type="GO" id="GO:0020037">
    <property type="term" value="F:heme binding"/>
    <property type="evidence" value="ECO:0007669"/>
    <property type="project" value="InterPro"/>
</dbReference>
<keyword evidence="1 4" id="KW-0349">Heme</keyword>
<dbReference type="GO" id="GO:0046872">
    <property type="term" value="F:metal ion binding"/>
    <property type="evidence" value="ECO:0007669"/>
    <property type="project" value="UniProtKB-KW"/>
</dbReference>
<dbReference type="GO" id="GO:0009055">
    <property type="term" value="F:electron transfer activity"/>
    <property type="evidence" value="ECO:0007669"/>
    <property type="project" value="InterPro"/>
</dbReference>
<evidence type="ECO:0000256" key="2">
    <source>
        <dbReference type="ARBA" id="ARBA00022723"/>
    </source>
</evidence>
<name>A0AAJ5ZES4_9CHLR</name>
<proteinExistence type="predicted"/>
<dbReference type="PROSITE" id="PS51007">
    <property type="entry name" value="CYTC"/>
    <property type="match status" value="1"/>
</dbReference>
<evidence type="ECO:0000313" key="6">
    <source>
        <dbReference type="EMBL" id="WFG38711.1"/>
    </source>
</evidence>
<reference evidence="6 7" key="1">
    <citation type="submission" date="2019-11" db="EMBL/GenBank/DDBJ databases">
        <authorList>
            <person name="Cho J.-C."/>
        </authorList>
    </citation>
    <scope>NUCLEOTIDE SEQUENCE [LARGE SCALE GENOMIC DNA]</scope>
    <source>
        <strain evidence="6 7">JH1073</strain>
    </source>
</reference>
<gene>
    <name evidence="6" type="ORF">GKO48_03520</name>
</gene>
<evidence type="ECO:0000313" key="7">
    <source>
        <dbReference type="Proteomes" id="UP001219901"/>
    </source>
</evidence>
<evidence type="ECO:0000259" key="5">
    <source>
        <dbReference type="PROSITE" id="PS51007"/>
    </source>
</evidence>
<feature type="domain" description="Cytochrome c" evidence="5">
    <location>
        <begin position="80"/>
        <end position="168"/>
    </location>
</feature>
<reference evidence="7" key="2">
    <citation type="submission" date="2023-06" db="EMBL/GenBank/DDBJ databases">
        <title>Pangenomics reveal diversification of enzyme families and niche specialization in globally abundant SAR202 bacteria.</title>
        <authorList>
            <person name="Saw J.H.W."/>
        </authorList>
    </citation>
    <scope>NUCLEOTIDE SEQUENCE [LARGE SCALE GENOMIC DNA]</scope>
    <source>
        <strain evidence="7">JH1073</strain>
    </source>
</reference>
<accession>A0AAJ5ZES4</accession>
<dbReference type="Pfam" id="PF00034">
    <property type="entry name" value="Cytochrom_C"/>
    <property type="match status" value="1"/>
</dbReference>
<dbReference type="Gene3D" id="1.10.760.10">
    <property type="entry name" value="Cytochrome c-like domain"/>
    <property type="match status" value="1"/>
</dbReference>